<keyword evidence="3" id="KW-1185">Reference proteome</keyword>
<dbReference type="Proteomes" id="UP001642540">
    <property type="component" value="Unassembled WGS sequence"/>
</dbReference>
<feature type="region of interest" description="Disordered" evidence="1">
    <location>
        <begin position="179"/>
        <end position="268"/>
    </location>
</feature>
<sequence length="268" mass="30133">MSFVDSVSRNKSWETRDCQLLTLHSSLTSVDLLTVNSQTTIQKNQHLASAIGVSNLDKGGPDSVKREVSVVRGVRANYSIRKRNQHYVEAFNPSELDGRGDSGTKVYKMKCSLFKVPLTAEGAAAQKREEMKMEAESRRLFQVYCIKNGIPFLSEEEDVIQTTNYGTRQHRPYWKNKEKKRWETPEVEHRPSEQNSGYTAKWSRGKGNAEGISASGSGGGGERPPPPSSSEPESAWSFSDDDSTIDTSERSRKRRNLQERGRQNEDNA</sequence>
<dbReference type="EMBL" id="CAXLJM020000064">
    <property type="protein sequence ID" value="CAL8120638.1"/>
    <property type="molecule type" value="Genomic_DNA"/>
</dbReference>
<evidence type="ECO:0000256" key="1">
    <source>
        <dbReference type="SAM" id="MobiDB-lite"/>
    </source>
</evidence>
<evidence type="ECO:0000313" key="2">
    <source>
        <dbReference type="EMBL" id="CAL8120638.1"/>
    </source>
</evidence>
<reference evidence="2 3" key="1">
    <citation type="submission" date="2024-08" db="EMBL/GenBank/DDBJ databases">
        <authorList>
            <person name="Cucini C."/>
            <person name="Frati F."/>
        </authorList>
    </citation>
    <scope>NUCLEOTIDE SEQUENCE [LARGE SCALE GENOMIC DNA]</scope>
</reference>
<proteinExistence type="predicted"/>
<name>A0ABP1RCJ8_9HEXA</name>
<feature type="compositionally biased region" description="Basic and acidic residues" evidence="1">
    <location>
        <begin position="256"/>
        <end position="268"/>
    </location>
</feature>
<protein>
    <submittedName>
        <fullName evidence="2">Uncharacterized protein</fullName>
    </submittedName>
</protein>
<gene>
    <name evidence="2" type="ORF">ODALV1_LOCUS19038</name>
</gene>
<accession>A0ABP1RCJ8</accession>
<feature type="compositionally biased region" description="Basic and acidic residues" evidence="1">
    <location>
        <begin position="180"/>
        <end position="192"/>
    </location>
</feature>
<evidence type="ECO:0000313" key="3">
    <source>
        <dbReference type="Proteomes" id="UP001642540"/>
    </source>
</evidence>
<organism evidence="2 3">
    <name type="scientific">Orchesella dallaii</name>
    <dbReference type="NCBI Taxonomy" id="48710"/>
    <lineage>
        <taxon>Eukaryota</taxon>
        <taxon>Metazoa</taxon>
        <taxon>Ecdysozoa</taxon>
        <taxon>Arthropoda</taxon>
        <taxon>Hexapoda</taxon>
        <taxon>Collembola</taxon>
        <taxon>Entomobryomorpha</taxon>
        <taxon>Entomobryoidea</taxon>
        <taxon>Orchesellidae</taxon>
        <taxon>Orchesellinae</taxon>
        <taxon>Orchesella</taxon>
    </lineage>
</organism>
<comment type="caution">
    <text evidence="2">The sequence shown here is derived from an EMBL/GenBank/DDBJ whole genome shotgun (WGS) entry which is preliminary data.</text>
</comment>